<keyword evidence="1" id="KW-1133">Transmembrane helix</keyword>
<protein>
    <submittedName>
        <fullName evidence="2">Uncharacterized protein</fullName>
    </submittedName>
</protein>
<feature type="transmembrane region" description="Helical" evidence="1">
    <location>
        <begin position="39"/>
        <end position="59"/>
    </location>
</feature>
<feature type="transmembrane region" description="Helical" evidence="1">
    <location>
        <begin position="79"/>
        <end position="101"/>
    </location>
</feature>
<keyword evidence="1" id="KW-0472">Membrane</keyword>
<feature type="transmembrane region" description="Helical" evidence="1">
    <location>
        <begin position="240"/>
        <end position="257"/>
    </location>
</feature>
<organism evidence="2">
    <name type="scientific">Megaviridae environmental sample</name>
    <dbReference type="NCBI Taxonomy" id="1737588"/>
    <lineage>
        <taxon>Viruses</taxon>
        <taxon>Varidnaviria</taxon>
        <taxon>Bamfordvirae</taxon>
        <taxon>Nucleocytoviricota</taxon>
        <taxon>Megaviricetes</taxon>
        <taxon>Imitervirales</taxon>
        <taxon>Mimiviridae</taxon>
        <taxon>environmental samples</taxon>
    </lineage>
</organism>
<name>A0A5J6VIR5_9VIRU</name>
<feature type="transmembrane region" description="Helical" evidence="1">
    <location>
        <begin position="121"/>
        <end position="142"/>
    </location>
</feature>
<feature type="transmembrane region" description="Helical" evidence="1">
    <location>
        <begin position="179"/>
        <end position="202"/>
    </location>
</feature>
<evidence type="ECO:0000313" key="2">
    <source>
        <dbReference type="EMBL" id="QFG73783.1"/>
    </source>
</evidence>
<feature type="transmembrane region" description="Helical" evidence="1">
    <location>
        <begin position="6"/>
        <end position="27"/>
    </location>
</feature>
<dbReference type="EMBL" id="MN448270">
    <property type="protein sequence ID" value="QFG73783.1"/>
    <property type="molecule type" value="Genomic_DNA"/>
</dbReference>
<evidence type="ECO:0000256" key="1">
    <source>
        <dbReference type="SAM" id="Phobius"/>
    </source>
</evidence>
<reference evidence="2" key="1">
    <citation type="journal article" date="2019" name="Philos. Trans. R. Soc. Lond., B, Biol. Sci.">
        <title>Targeted metagenomic recovery of four divergent viruses reveals shared and distinctive characteristics of giant viruses of marine eukaryotes.</title>
        <authorList>
            <person name="Needham D.M."/>
            <person name="Poirier C."/>
            <person name="Hehenberger E."/>
            <person name="Jimenez V."/>
            <person name="Swalwell J.E."/>
            <person name="Santoro A.E."/>
            <person name="Worden A.Z."/>
        </authorList>
    </citation>
    <scope>NUCLEOTIDE SEQUENCE</scope>
    <source>
        <strain evidence="2">OPacV-662</strain>
    </source>
</reference>
<proteinExistence type="predicted"/>
<feature type="transmembrane region" description="Helical" evidence="1">
    <location>
        <begin position="148"/>
        <end position="167"/>
    </location>
</feature>
<accession>A0A5J6VIR5</accession>
<sequence>MLVDNLESLLWYFFICLLSMINVYRMIHTIKKKYVITRNSYACIIFTLVCAFRSFVPRVDAERLCFWDFGKFELISSPFVGRCFATIAEIVFSYQITDYWLSISNLLITSTWISSTSKTSWYLCCFAQLLCWCGVITTNNIYHAFENSLWGIAALLLSISSAKILLYNNTECNSTKCILMYYLASCLVFAMYIFIIDVPMYYTKWLNNVGGGIDLTFYDGFYDSLTCNVDKSFDLWMKEIPWMTGYFILGPVISIQLEKHTYSKKLY</sequence>
<keyword evidence="1" id="KW-0812">Transmembrane</keyword>